<dbReference type="GO" id="GO:0022841">
    <property type="term" value="F:potassium ion leak channel activity"/>
    <property type="evidence" value="ECO:0007669"/>
    <property type="project" value="TreeGrafter"/>
</dbReference>
<dbReference type="PANTHER" id="PTHR11003:SF142">
    <property type="entry name" value="POTASSIUM CHANNEL DOMAIN-CONTAINING PROTEIN"/>
    <property type="match status" value="1"/>
</dbReference>
<evidence type="ECO:0000259" key="9">
    <source>
        <dbReference type="Pfam" id="PF07885"/>
    </source>
</evidence>
<dbReference type="GO" id="GO:0030322">
    <property type="term" value="P:stabilization of membrane potential"/>
    <property type="evidence" value="ECO:0007669"/>
    <property type="project" value="TreeGrafter"/>
</dbReference>
<organism evidence="10 11">
    <name type="scientific">Ladona fulva</name>
    <name type="common">Scarce chaser dragonfly</name>
    <name type="synonym">Libellula fulva</name>
    <dbReference type="NCBI Taxonomy" id="123851"/>
    <lineage>
        <taxon>Eukaryota</taxon>
        <taxon>Metazoa</taxon>
        <taxon>Ecdysozoa</taxon>
        <taxon>Arthropoda</taxon>
        <taxon>Hexapoda</taxon>
        <taxon>Insecta</taxon>
        <taxon>Pterygota</taxon>
        <taxon>Palaeoptera</taxon>
        <taxon>Odonata</taxon>
        <taxon>Epiprocta</taxon>
        <taxon>Anisoptera</taxon>
        <taxon>Libelluloidea</taxon>
        <taxon>Libellulidae</taxon>
        <taxon>Ladona</taxon>
    </lineage>
</organism>
<keyword evidence="11" id="KW-1185">Reference proteome</keyword>
<keyword evidence="4 8" id="KW-1133">Transmembrane helix</keyword>
<dbReference type="GO" id="GO:0005886">
    <property type="term" value="C:plasma membrane"/>
    <property type="evidence" value="ECO:0007669"/>
    <property type="project" value="TreeGrafter"/>
</dbReference>
<feature type="non-terminal residue" evidence="10">
    <location>
        <position position="272"/>
    </location>
</feature>
<dbReference type="InterPro" id="IPR003280">
    <property type="entry name" value="2pore_dom_K_chnl"/>
</dbReference>
<proteinExistence type="predicted"/>
<feature type="transmembrane region" description="Helical" evidence="8">
    <location>
        <begin position="82"/>
        <end position="103"/>
    </location>
</feature>
<dbReference type="Pfam" id="PF07885">
    <property type="entry name" value="Ion_trans_2"/>
    <property type="match status" value="2"/>
</dbReference>
<comment type="subcellular location">
    <subcellularLocation>
        <location evidence="1">Membrane</location>
        <topology evidence="1">Multi-pass membrane protein</topology>
    </subcellularLocation>
</comment>
<accession>A0A8K0K3X3</accession>
<evidence type="ECO:0000256" key="7">
    <source>
        <dbReference type="ARBA" id="ARBA00023303"/>
    </source>
</evidence>
<dbReference type="EMBL" id="KZ308346">
    <property type="protein sequence ID" value="KAG8227874.1"/>
    <property type="molecule type" value="Genomic_DNA"/>
</dbReference>
<dbReference type="Gene3D" id="1.10.287.70">
    <property type="match status" value="1"/>
</dbReference>
<evidence type="ECO:0000256" key="6">
    <source>
        <dbReference type="ARBA" id="ARBA00023136"/>
    </source>
</evidence>
<feature type="transmembrane region" description="Helical" evidence="8">
    <location>
        <begin position="134"/>
        <end position="156"/>
    </location>
</feature>
<feature type="transmembrane region" description="Helical" evidence="8">
    <location>
        <begin position="16"/>
        <end position="42"/>
    </location>
</feature>
<dbReference type="PANTHER" id="PTHR11003">
    <property type="entry name" value="POTASSIUM CHANNEL, SUBFAMILY K"/>
    <property type="match status" value="1"/>
</dbReference>
<keyword evidence="2" id="KW-0813">Transport</keyword>
<evidence type="ECO:0000256" key="4">
    <source>
        <dbReference type="ARBA" id="ARBA00022989"/>
    </source>
</evidence>
<evidence type="ECO:0000256" key="1">
    <source>
        <dbReference type="ARBA" id="ARBA00004141"/>
    </source>
</evidence>
<dbReference type="OrthoDB" id="297496at2759"/>
<dbReference type="InterPro" id="IPR013099">
    <property type="entry name" value="K_chnl_dom"/>
</dbReference>
<feature type="domain" description="Potassium channel" evidence="9">
    <location>
        <begin position="88"/>
        <end position="158"/>
    </location>
</feature>
<reference evidence="10" key="2">
    <citation type="submission" date="2017-10" db="EMBL/GenBank/DDBJ databases">
        <title>Ladona fulva Genome sequencing and assembly.</title>
        <authorList>
            <person name="Murali S."/>
            <person name="Richards S."/>
            <person name="Bandaranaike D."/>
            <person name="Bellair M."/>
            <person name="Blankenburg K."/>
            <person name="Chao H."/>
            <person name="Dinh H."/>
            <person name="Doddapaneni H."/>
            <person name="Dugan-Rocha S."/>
            <person name="Elkadiri S."/>
            <person name="Gnanaolivu R."/>
            <person name="Hernandez B."/>
            <person name="Skinner E."/>
            <person name="Javaid M."/>
            <person name="Lee S."/>
            <person name="Li M."/>
            <person name="Ming W."/>
            <person name="Munidasa M."/>
            <person name="Muniz J."/>
            <person name="Nguyen L."/>
            <person name="Hughes D."/>
            <person name="Osuji N."/>
            <person name="Pu L.-L."/>
            <person name="Puazo M."/>
            <person name="Qu C."/>
            <person name="Quiroz J."/>
            <person name="Raj R."/>
            <person name="Weissenberger G."/>
            <person name="Xin Y."/>
            <person name="Zou X."/>
            <person name="Han Y."/>
            <person name="Worley K."/>
            <person name="Muzny D."/>
            <person name="Gibbs R."/>
        </authorList>
    </citation>
    <scope>NUCLEOTIDE SEQUENCE</scope>
    <source>
        <strain evidence="10">Sampled in the wild</strain>
    </source>
</reference>
<protein>
    <recommendedName>
        <fullName evidence="9">Potassium channel domain-containing protein</fullName>
    </recommendedName>
</protein>
<feature type="domain" description="Potassium channel" evidence="9">
    <location>
        <begin position="1"/>
        <end position="37"/>
    </location>
</feature>
<name>A0A8K0K3X3_LADFU</name>
<dbReference type="AlphaFoldDB" id="A0A8K0K3X3"/>
<keyword evidence="3 8" id="KW-0812">Transmembrane</keyword>
<dbReference type="Proteomes" id="UP000792457">
    <property type="component" value="Unassembled WGS sequence"/>
</dbReference>
<keyword evidence="7" id="KW-0407">Ion channel</keyword>
<evidence type="ECO:0000256" key="3">
    <source>
        <dbReference type="ARBA" id="ARBA00022692"/>
    </source>
</evidence>
<evidence type="ECO:0000256" key="8">
    <source>
        <dbReference type="SAM" id="Phobius"/>
    </source>
</evidence>
<dbReference type="SUPFAM" id="SSF81324">
    <property type="entry name" value="Voltage-gated potassium channels"/>
    <property type="match status" value="1"/>
</dbReference>
<evidence type="ECO:0000313" key="10">
    <source>
        <dbReference type="EMBL" id="KAG8227874.1"/>
    </source>
</evidence>
<evidence type="ECO:0000256" key="5">
    <source>
        <dbReference type="ARBA" id="ARBA00023065"/>
    </source>
</evidence>
<reference evidence="10" key="1">
    <citation type="submission" date="2013-04" db="EMBL/GenBank/DDBJ databases">
        <authorList>
            <person name="Qu J."/>
            <person name="Murali S.C."/>
            <person name="Bandaranaike D."/>
            <person name="Bellair M."/>
            <person name="Blankenburg K."/>
            <person name="Chao H."/>
            <person name="Dinh H."/>
            <person name="Doddapaneni H."/>
            <person name="Downs B."/>
            <person name="Dugan-Rocha S."/>
            <person name="Elkadiri S."/>
            <person name="Gnanaolivu R.D."/>
            <person name="Hernandez B."/>
            <person name="Javaid M."/>
            <person name="Jayaseelan J.C."/>
            <person name="Lee S."/>
            <person name="Li M."/>
            <person name="Ming W."/>
            <person name="Munidasa M."/>
            <person name="Muniz J."/>
            <person name="Nguyen L."/>
            <person name="Ongeri F."/>
            <person name="Osuji N."/>
            <person name="Pu L.-L."/>
            <person name="Puazo M."/>
            <person name="Qu C."/>
            <person name="Quiroz J."/>
            <person name="Raj R."/>
            <person name="Weissenberger G."/>
            <person name="Xin Y."/>
            <person name="Zou X."/>
            <person name="Han Y."/>
            <person name="Richards S."/>
            <person name="Worley K."/>
            <person name="Muzny D."/>
            <person name="Gibbs R."/>
        </authorList>
    </citation>
    <scope>NUCLEOTIDE SEQUENCE</scope>
    <source>
        <strain evidence="10">Sampled in the wild</strain>
    </source>
</reference>
<evidence type="ECO:0000256" key="2">
    <source>
        <dbReference type="ARBA" id="ARBA00022448"/>
    </source>
</evidence>
<sequence>YGNIAPVTFGGRTFCILFALIGIPLTLTVIADLGRIFATAVAELIRRFRRLFPLFASKEASSPGGISAPAGFLRRAARSLSAVAAVACLLVYLAFGAAVFTLWEQWTFFEGFYFCFITMTTIGFGDLVPQEPKYMLICTLYILVGLALTSTIIELMRRQYARSWRRMKELSARLQSLSAPLAETLRRLGEQQRGGDGAGVGIDLSLLQDLRDLKKTLAMTRLEAKLRWGGNTKDNQGWQEWSDAEDTAFMDAKPTPPPPQPILQIIIYETSV</sequence>
<keyword evidence="5" id="KW-0406">Ion transport</keyword>
<dbReference type="GO" id="GO:0015271">
    <property type="term" value="F:outward rectifier potassium channel activity"/>
    <property type="evidence" value="ECO:0007669"/>
    <property type="project" value="TreeGrafter"/>
</dbReference>
<comment type="caution">
    <text evidence="10">The sequence shown here is derived from an EMBL/GenBank/DDBJ whole genome shotgun (WGS) entry which is preliminary data.</text>
</comment>
<keyword evidence="6 8" id="KW-0472">Membrane</keyword>
<gene>
    <name evidence="10" type="ORF">J437_LFUL007184</name>
</gene>
<evidence type="ECO:0000313" key="11">
    <source>
        <dbReference type="Proteomes" id="UP000792457"/>
    </source>
</evidence>